<keyword evidence="6 7" id="KW-0472">Membrane</keyword>
<gene>
    <name evidence="9" type="ORF">SAMN04488105_10783</name>
</gene>
<comment type="similarity">
    <text evidence="2">Belongs to the DedA family.</text>
</comment>
<feature type="transmembrane region" description="Helical" evidence="7">
    <location>
        <begin position="57"/>
        <end position="78"/>
    </location>
</feature>
<feature type="transmembrane region" description="Helical" evidence="7">
    <location>
        <begin position="246"/>
        <end position="266"/>
    </location>
</feature>
<evidence type="ECO:0000256" key="4">
    <source>
        <dbReference type="ARBA" id="ARBA00022692"/>
    </source>
</evidence>
<feature type="transmembrane region" description="Helical" evidence="7">
    <location>
        <begin position="462"/>
        <end position="481"/>
    </location>
</feature>
<dbReference type="PANTHER" id="PTHR30353">
    <property type="entry name" value="INNER MEMBRANE PROTEIN DEDA-RELATED"/>
    <property type="match status" value="1"/>
</dbReference>
<keyword evidence="3" id="KW-1003">Cell membrane</keyword>
<dbReference type="Pfam" id="PF14067">
    <property type="entry name" value="LssY_C"/>
    <property type="match status" value="1"/>
</dbReference>
<dbReference type="AlphaFoldDB" id="A0A1G7FHQ3"/>
<feature type="transmembrane region" description="Helical" evidence="7">
    <location>
        <begin position="142"/>
        <end position="168"/>
    </location>
</feature>
<evidence type="ECO:0000256" key="2">
    <source>
        <dbReference type="ARBA" id="ARBA00010792"/>
    </source>
</evidence>
<protein>
    <submittedName>
        <fullName evidence="9">Undecaprenyl-diphosphatase</fullName>
    </submittedName>
</protein>
<keyword evidence="10" id="KW-1185">Reference proteome</keyword>
<dbReference type="RefSeq" id="WP_089959291.1">
    <property type="nucleotide sequence ID" value="NZ_FNAV01000007.1"/>
</dbReference>
<dbReference type="PANTHER" id="PTHR30353:SF15">
    <property type="entry name" value="INNER MEMBRANE PROTEIN YABI"/>
    <property type="match status" value="1"/>
</dbReference>
<dbReference type="STRING" id="282683.SAMN04488105_10783"/>
<dbReference type="Pfam" id="PF09335">
    <property type="entry name" value="VTT_dom"/>
    <property type="match status" value="1"/>
</dbReference>
<feature type="transmembrane region" description="Helical" evidence="7">
    <location>
        <begin position="333"/>
        <end position="354"/>
    </location>
</feature>
<proteinExistence type="inferred from homology"/>
<dbReference type="SMART" id="SM00014">
    <property type="entry name" value="acidPPc"/>
    <property type="match status" value="1"/>
</dbReference>
<dbReference type="OrthoDB" id="9801622at2"/>
<dbReference type="Proteomes" id="UP000198994">
    <property type="component" value="Unassembled WGS sequence"/>
</dbReference>
<organism evidence="9 10">
    <name type="scientific">Salipiger thiooxidans</name>
    <dbReference type="NCBI Taxonomy" id="282683"/>
    <lineage>
        <taxon>Bacteria</taxon>
        <taxon>Pseudomonadati</taxon>
        <taxon>Pseudomonadota</taxon>
        <taxon>Alphaproteobacteria</taxon>
        <taxon>Rhodobacterales</taxon>
        <taxon>Roseobacteraceae</taxon>
        <taxon>Salipiger</taxon>
    </lineage>
</organism>
<evidence type="ECO:0000313" key="10">
    <source>
        <dbReference type="Proteomes" id="UP000198994"/>
    </source>
</evidence>
<evidence type="ECO:0000259" key="8">
    <source>
        <dbReference type="SMART" id="SM00014"/>
    </source>
</evidence>
<dbReference type="CDD" id="cd03392">
    <property type="entry name" value="PAP2_like_2"/>
    <property type="match status" value="1"/>
</dbReference>
<feature type="transmembrane region" description="Helical" evidence="7">
    <location>
        <begin position="174"/>
        <end position="196"/>
    </location>
</feature>
<dbReference type="InterPro" id="IPR036938">
    <property type="entry name" value="PAP2/HPO_sf"/>
</dbReference>
<keyword evidence="5 7" id="KW-1133">Transmembrane helix</keyword>
<evidence type="ECO:0000256" key="5">
    <source>
        <dbReference type="ARBA" id="ARBA00022989"/>
    </source>
</evidence>
<comment type="subcellular location">
    <subcellularLocation>
        <location evidence="1">Cell membrane</location>
        <topology evidence="1">Multi-pass membrane protein</topology>
    </subcellularLocation>
</comment>
<feature type="transmembrane region" description="Helical" evidence="7">
    <location>
        <begin position="310"/>
        <end position="326"/>
    </location>
</feature>
<evidence type="ECO:0000256" key="7">
    <source>
        <dbReference type="SAM" id="Phobius"/>
    </source>
</evidence>
<accession>A0A1G7FHQ3</accession>
<keyword evidence="4 7" id="KW-0812">Transmembrane</keyword>
<evidence type="ECO:0000313" key="9">
    <source>
        <dbReference type="EMBL" id="SDE75449.1"/>
    </source>
</evidence>
<dbReference type="InterPro" id="IPR025902">
    <property type="entry name" value="LssY-like-C_dom"/>
</dbReference>
<feature type="transmembrane region" description="Helical" evidence="7">
    <location>
        <begin position="20"/>
        <end position="45"/>
    </location>
</feature>
<reference evidence="10" key="1">
    <citation type="submission" date="2016-10" db="EMBL/GenBank/DDBJ databases">
        <authorList>
            <person name="Varghese N."/>
            <person name="Submissions S."/>
        </authorList>
    </citation>
    <scope>NUCLEOTIDE SEQUENCE [LARGE SCALE GENOMIC DNA]</scope>
    <source>
        <strain evidence="10">DSM 10146</strain>
    </source>
</reference>
<feature type="transmembrane region" description="Helical" evidence="7">
    <location>
        <begin position="374"/>
        <end position="393"/>
    </location>
</feature>
<evidence type="ECO:0000256" key="3">
    <source>
        <dbReference type="ARBA" id="ARBA00022475"/>
    </source>
</evidence>
<feature type="transmembrane region" description="Helical" evidence="7">
    <location>
        <begin position="431"/>
        <end position="450"/>
    </location>
</feature>
<dbReference type="EMBL" id="FNAV01000007">
    <property type="protein sequence ID" value="SDE75449.1"/>
    <property type="molecule type" value="Genomic_DNA"/>
</dbReference>
<sequence length="701" mass="76002">MVFSLDQILPSLESFGLWSYWIIGFASLLEAVFVTGVVLPGTLVVDAGGILVQQGALDFLDLVWFVAIGSVLGGEISYRLGRLLRARVSKRRSLEDTSSYRRAIRLFERYGGFALVLGRFLGPVSGLVPLAAAAAGMPRRRFLLWNAISGVPYALAHVGLGVLIGHFATSLGPYATRLGLFAAAVLAALLLLWWLLLRVLRLMPFLVSVLRSVAQGIRDNPDVRQWAESHPRSAAFLSHRFDRTRFSGATATLLACAAAYILWVWFGSVFDFLMADPIVQVDTRLAALIHAFWSPEVLRLAGHVTALGDWRVVTLLSVAVVAILLVRWRPDLLLGLGVALAGDLGSVFLLKRLFHRTRPELRFFAETSGSFPSGHAALSVAFYGFLFFILWRLRVLRAPAALVGAATLAFFVGLSRVYLLEHYLSDVLNGWLVGAIWLLAGVAASEWWLDSRPRPPRPERSGLVRGAAVALAALCVTGAALQVATYDKARNVVATREADAVFGTVEALVASGALPGGTESVAGTPLEPVNVLVLARDEAAVENALAQVGWKRAAAPGVMSLGRAALAAWSNQPDATAPVTPYFWKTQPNDVAFQKQTPDATLRKRHHIRLWRTDFVSADGLRLFVGAASYDDGLDGWSAWGFRHHIDPNVDAERDGLVADLEASGQVARSDRIRLSEPRLGQSVAGDPWFSDGAAAVLTLR</sequence>
<dbReference type="InterPro" id="IPR032816">
    <property type="entry name" value="VTT_dom"/>
</dbReference>
<feature type="transmembrane region" description="Helical" evidence="7">
    <location>
        <begin position="400"/>
        <end position="419"/>
    </location>
</feature>
<feature type="domain" description="Phosphatidic acid phosphatase type 2/haloperoxidase" evidence="8">
    <location>
        <begin position="333"/>
        <end position="442"/>
    </location>
</feature>
<dbReference type="InterPro" id="IPR000326">
    <property type="entry name" value="PAP2/HPO"/>
</dbReference>
<dbReference type="Gene3D" id="1.20.144.10">
    <property type="entry name" value="Phosphatidic acid phosphatase type 2/haloperoxidase"/>
    <property type="match status" value="1"/>
</dbReference>
<name>A0A1G7FHQ3_9RHOB</name>
<evidence type="ECO:0000256" key="1">
    <source>
        <dbReference type="ARBA" id="ARBA00004651"/>
    </source>
</evidence>
<dbReference type="InterPro" id="IPR032818">
    <property type="entry name" value="DedA-like"/>
</dbReference>
<evidence type="ECO:0000256" key="6">
    <source>
        <dbReference type="ARBA" id="ARBA00023136"/>
    </source>
</evidence>
<dbReference type="GO" id="GO:0005886">
    <property type="term" value="C:plasma membrane"/>
    <property type="evidence" value="ECO:0007669"/>
    <property type="project" value="UniProtKB-SubCell"/>
</dbReference>
<dbReference type="SUPFAM" id="SSF48317">
    <property type="entry name" value="Acid phosphatase/Vanadium-dependent haloperoxidase"/>
    <property type="match status" value="1"/>
</dbReference>
<dbReference type="Pfam" id="PF01569">
    <property type="entry name" value="PAP2"/>
    <property type="match status" value="1"/>
</dbReference>